<protein>
    <submittedName>
        <fullName evidence="5">Uncharacterized protein</fullName>
    </submittedName>
</protein>
<dbReference type="PANTHER" id="PTHR45812:SF1">
    <property type="entry name" value="DNA POLYMERASE ZETA CATALYTIC SUBUNIT"/>
    <property type="match status" value="1"/>
</dbReference>
<dbReference type="AlphaFoldDB" id="V3ZXE7"/>
<gene>
    <name evidence="5" type="ORF">LOTGIDRAFT_107463</name>
</gene>
<dbReference type="SUPFAM" id="SSF53098">
    <property type="entry name" value="Ribonuclease H-like"/>
    <property type="match status" value="1"/>
</dbReference>
<dbReference type="STRING" id="225164.V3ZXE7"/>
<dbReference type="Pfam" id="PF24055">
    <property type="entry name" value="POL3_N"/>
    <property type="match status" value="1"/>
</dbReference>
<dbReference type="InterPro" id="IPR012337">
    <property type="entry name" value="RNaseH-like_sf"/>
</dbReference>
<evidence type="ECO:0000256" key="2">
    <source>
        <dbReference type="SAM" id="MobiDB-lite"/>
    </source>
</evidence>
<dbReference type="InterPro" id="IPR056447">
    <property type="entry name" value="REV3_N"/>
</dbReference>
<dbReference type="CTD" id="20230225"/>
<keyword evidence="6" id="KW-1185">Reference proteome</keyword>
<dbReference type="GeneID" id="20230225"/>
<sequence length="245" mass="27962">MFSLRIVTTDHYLATPIPGLDVTRSEFRGTEVKKVPILRIFGSTPAGQKTCMHVHGVFPYLYVPFDGTHPEERYMKQFAASLDKALNVGNGMAKANFQHVFKISLVSGIPMYGYHHKEEAFMKIYLYNPFSVKKAADLLLGGAVMNKSFQPHESHIPYQLQLFIDFNLYGMNMINVAAVKFRHRNIKGFLLLMISLLRYMIEGFPNIGTNPGLAALWEDERQRRRDRGEDSQLEPQDSQGISLYL</sequence>
<evidence type="ECO:0000313" key="5">
    <source>
        <dbReference type="EMBL" id="ESO87295.1"/>
    </source>
</evidence>
<dbReference type="GO" id="GO:0005634">
    <property type="term" value="C:nucleus"/>
    <property type="evidence" value="ECO:0007669"/>
    <property type="project" value="TreeGrafter"/>
</dbReference>
<dbReference type="InterPro" id="IPR056435">
    <property type="entry name" value="DPOD/Z_N"/>
</dbReference>
<feature type="compositionally biased region" description="Polar residues" evidence="2">
    <location>
        <begin position="233"/>
        <end position="245"/>
    </location>
</feature>
<evidence type="ECO:0000259" key="4">
    <source>
        <dbReference type="Pfam" id="PF24065"/>
    </source>
</evidence>
<dbReference type="RefSeq" id="XP_009062238.1">
    <property type="nucleotide sequence ID" value="XM_009063990.1"/>
</dbReference>
<evidence type="ECO:0000313" key="6">
    <source>
        <dbReference type="Proteomes" id="UP000030746"/>
    </source>
</evidence>
<dbReference type="EMBL" id="KB202953">
    <property type="protein sequence ID" value="ESO87295.1"/>
    <property type="molecule type" value="Genomic_DNA"/>
</dbReference>
<evidence type="ECO:0000256" key="1">
    <source>
        <dbReference type="ARBA" id="ARBA00049244"/>
    </source>
</evidence>
<dbReference type="OrthoDB" id="2414538at2759"/>
<dbReference type="Proteomes" id="UP000030746">
    <property type="component" value="Unassembled WGS sequence"/>
</dbReference>
<dbReference type="OMA" id="NEDSEYF"/>
<feature type="domain" description="DNA polymerase zeta catalytic subunit N-terminal" evidence="4">
    <location>
        <begin position="1"/>
        <end position="55"/>
    </location>
</feature>
<reference evidence="5 6" key="1">
    <citation type="journal article" date="2013" name="Nature">
        <title>Insights into bilaterian evolution from three spiralian genomes.</title>
        <authorList>
            <person name="Simakov O."/>
            <person name="Marletaz F."/>
            <person name="Cho S.J."/>
            <person name="Edsinger-Gonzales E."/>
            <person name="Havlak P."/>
            <person name="Hellsten U."/>
            <person name="Kuo D.H."/>
            <person name="Larsson T."/>
            <person name="Lv J."/>
            <person name="Arendt D."/>
            <person name="Savage R."/>
            <person name="Osoegawa K."/>
            <person name="de Jong P."/>
            <person name="Grimwood J."/>
            <person name="Chapman J.A."/>
            <person name="Shapiro H."/>
            <person name="Aerts A."/>
            <person name="Otillar R.P."/>
            <person name="Terry A.Y."/>
            <person name="Boore J.L."/>
            <person name="Grigoriev I.V."/>
            <person name="Lindberg D.R."/>
            <person name="Seaver E.C."/>
            <person name="Weisblat D.A."/>
            <person name="Putnam N.H."/>
            <person name="Rokhsar D.S."/>
        </authorList>
    </citation>
    <scope>NUCLEOTIDE SEQUENCE [LARGE SCALE GENOMIC DNA]</scope>
</reference>
<dbReference type="HOGENOM" id="CLU_068331_0_0_1"/>
<dbReference type="GO" id="GO:0042276">
    <property type="term" value="P:error-prone translesion synthesis"/>
    <property type="evidence" value="ECO:0007669"/>
    <property type="project" value="TreeGrafter"/>
</dbReference>
<dbReference type="InterPro" id="IPR030559">
    <property type="entry name" value="PolZ_Rev3"/>
</dbReference>
<dbReference type="GO" id="GO:0000724">
    <property type="term" value="P:double-strand break repair via homologous recombination"/>
    <property type="evidence" value="ECO:0007669"/>
    <property type="project" value="TreeGrafter"/>
</dbReference>
<dbReference type="GO" id="GO:0016035">
    <property type="term" value="C:zeta DNA polymerase complex"/>
    <property type="evidence" value="ECO:0007669"/>
    <property type="project" value="InterPro"/>
</dbReference>
<dbReference type="FunFam" id="3.30.342.10:FF:000002">
    <property type="entry name" value="DNA polymerase zeta catalytic subunit isoform X1"/>
    <property type="match status" value="1"/>
</dbReference>
<accession>V3ZXE7</accession>
<comment type="catalytic activity">
    <reaction evidence="1">
        <text>DNA(n) + a 2'-deoxyribonucleoside 5'-triphosphate = DNA(n+1) + diphosphate</text>
        <dbReference type="Rhea" id="RHEA:22508"/>
        <dbReference type="Rhea" id="RHEA-COMP:17339"/>
        <dbReference type="Rhea" id="RHEA-COMP:17340"/>
        <dbReference type="ChEBI" id="CHEBI:33019"/>
        <dbReference type="ChEBI" id="CHEBI:61560"/>
        <dbReference type="ChEBI" id="CHEBI:173112"/>
        <dbReference type="EC" id="2.7.7.7"/>
    </reaction>
</comment>
<dbReference type="Pfam" id="PF24065">
    <property type="entry name" value="REV3_N"/>
    <property type="match status" value="1"/>
</dbReference>
<dbReference type="PANTHER" id="PTHR45812">
    <property type="entry name" value="DNA POLYMERASE ZETA CATALYTIC SUBUNIT"/>
    <property type="match status" value="1"/>
</dbReference>
<feature type="domain" description="DNA polymerase delta/zeta catalytic subunit N-terminal" evidence="3">
    <location>
        <begin position="56"/>
        <end position="133"/>
    </location>
</feature>
<proteinExistence type="predicted"/>
<evidence type="ECO:0000259" key="3">
    <source>
        <dbReference type="Pfam" id="PF24055"/>
    </source>
</evidence>
<dbReference type="Gene3D" id="3.30.342.10">
    <property type="entry name" value="DNA Polymerase, chain B, domain 1"/>
    <property type="match status" value="1"/>
</dbReference>
<dbReference type="GO" id="GO:0003887">
    <property type="term" value="F:DNA-directed DNA polymerase activity"/>
    <property type="evidence" value="ECO:0007669"/>
    <property type="project" value="UniProtKB-EC"/>
</dbReference>
<feature type="region of interest" description="Disordered" evidence="2">
    <location>
        <begin position="224"/>
        <end position="245"/>
    </location>
</feature>
<organism evidence="5 6">
    <name type="scientific">Lottia gigantea</name>
    <name type="common">Giant owl limpet</name>
    <dbReference type="NCBI Taxonomy" id="225164"/>
    <lineage>
        <taxon>Eukaryota</taxon>
        <taxon>Metazoa</taxon>
        <taxon>Spiralia</taxon>
        <taxon>Lophotrochozoa</taxon>
        <taxon>Mollusca</taxon>
        <taxon>Gastropoda</taxon>
        <taxon>Patellogastropoda</taxon>
        <taxon>Lottioidea</taxon>
        <taxon>Lottiidae</taxon>
        <taxon>Lottia</taxon>
    </lineage>
</organism>
<name>V3ZXE7_LOTGI</name>
<dbReference type="KEGG" id="lgi:LOTGIDRAFT_107463"/>